<dbReference type="Pfam" id="PF02371">
    <property type="entry name" value="Transposase_20"/>
    <property type="match status" value="1"/>
</dbReference>
<dbReference type="EMBL" id="CP008953">
    <property type="protein sequence ID" value="AIG77432.1"/>
    <property type="molecule type" value="Genomic_DNA"/>
</dbReference>
<dbReference type="HOGENOM" id="CLU_052328_3_0_11"/>
<dbReference type="AlphaFoldDB" id="A0A075UXJ8"/>
<dbReference type="PANTHER" id="PTHR33055:SF16">
    <property type="entry name" value="TRANSPOSASE FOR INSERTION SEQUENCE ELEMENT IS1547"/>
    <property type="match status" value="1"/>
</dbReference>
<dbReference type="GO" id="GO:0003677">
    <property type="term" value="F:DNA binding"/>
    <property type="evidence" value="ECO:0007669"/>
    <property type="project" value="InterPro"/>
</dbReference>
<dbReference type="InterPro" id="IPR047650">
    <property type="entry name" value="Transpos_IS110"/>
</dbReference>
<dbReference type="Pfam" id="PF01548">
    <property type="entry name" value="DEDD_Tnp_IS110"/>
    <property type="match status" value="1"/>
</dbReference>
<dbReference type="KEGG" id="aja:AJAP_10265"/>
<protein>
    <submittedName>
        <fullName evidence="4">Uncharacterized protein</fullName>
    </submittedName>
</protein>
<dbReference type="InterPro" id="IPR002525">
    <property type="entry name" value="Transp_IS110-like_N"/>
</dbReference>
<dbReference type="eggNOG" id="COG3547">
    <property type="taxonomic scope" value="Bacteria"/>
</dbReference>
<gene>
    <name evidence="4" type="ORF">AJAP_10265</name>
    <name evidence="5" type="ORF">AJAP_22885</name>
</gene>
<name>A0A075UXJ8_9PSEU</name>
<dbReference type="GO" id="GO:0006313">
    <property type="term" value="P:DNA transposition"/>
    <property type="evidence" value="ECO:0007669"/>
    <property type="project" value="InterPro"/>
</dbReference>
<dbReference type="NCBIfam" id="NF033542">
    <property type="entry name" value="transpos_IS110"/>
    <property type="match status" value="1"/>
</dbReference>
<evidence type="ECO:0000313" key="6">
    <source>
        <dbReference type="Proteomes" id="UP000028492"/>
    </source>
</evidence>
<dbReference type="PANTHER" id="PTHR33055">
    <property type="entry name" value="TRANSPOSASE FOR INSERTION SEQUENCE ELEMENT IS1111A"/>
    <property type="match status" value="1"/>
</dbReference>
<dbReference type="InterPro" id="IPR003346">
    <property type="entry name" value="Transposase_20"/>
</dbReference>
<keyword evidence="6" id="KW-1185">Reference proteome</keyword>
<keyword evidence="1" id="KW-0175">Coiled coil</keyword>
<feature type="domain" description="Transposase IS110-like N-terminal" evidence="2">
    <location>
        <begin position="16"/>
        <end position="160"/>
    </location>
</feature>
<dbReference type="STRING" id="208439.AJAP_10265"/>
<organism evidence="4 6">
    <name type="scientific">Amycolatopsis japonica</name>
    <dbReference type="NCBI Taxonomy" id="208439"/>
    <lineage>
        <taxon>Bacteria</taxon>
        <taxon>Bacillati</taxon>
        <taxon>Actinomycetota</taxon>
        <taxon>Actinomycetes</taxon>
        <taxon>Pseudonocardiales</taxon>
        <taxon>Pseudonocardiaceae</taxon>
        <taxon>Amycolatopsis</taxon>
        <taxon>Amycolatopsis japonica group</taxon>
    </lineage>
</organism>
<sequence>MTDQQHAVDLTGVTGGVDTHKDTHTAAAVDGLGRVLDTRVFPATTAGYTALLAWLGGFGTVTAVGVEGTGSYGAGLARHLAAEGVRVVEVNQPDRHTRRRKGKTDTQDAINAAHAVVSGRADATPKAGTGPAAAITALRAVLNSAVKSRTAALNQLDALIVTAPAALRESLTRLTGKALITACARLRPCSDLTSPATGTKTALRRLARRIQHLTTEITDAKADLTALTQQVLPATTTLFGVGPGTASQLLATAGDNPDRIDTEARFAHLCGTAPINASSGRTDRHRLNRGGDRHANAALYRIVIVRLRHCPRTRAYLERRTAEGIPKRHIIRCLKRYVAREIHKALTTDLANLTNTP</sequence>
<proteinExistence type="predicted"/>
<accession>A0A075UXJ8</accession>
<dbReference type="KEGG" id="aja:AJAP_22885"/>
<dbReference type="EMBL" id="CP008953">
    <property type="protein sequence ID" value="AIG74950.1"/>
    <property type="molecule type" value="Genomic_DNA"/>
</dbReference>
<dbReference type="Proteomes" id="UP000028492">
    <property type="component" value="Chromosome"/>
</dbReference>
<evidence type="ECO:0000259" key="3">
    <source>
        <dbReference type="Pfam" id="PF02371"/>
    </source>
</evidence>
<evidence type="ECO:0000313" key="5">
    <source>
        <dbReference type="EMBL" id="AIG77432.1"/>
    </source>
</evidence>
<feature type="domain" description="Transposase IS116/IS110/IS902 C-terminal" evidence="3">
    <location>
        <begin position="236"/>
        <end position="317"/>
    </location>
</feature>
<evidence type="ECO:0000313" key="4">
    <source>
        <dbReference type="EMBL" id="AIG74950.1"/>
    </source>
</evidence>
<reference evidence="4 6" key="1">
    <citation type="journal article" date="2014" name="J. Biotechnol.">
        <title>Complete genome sequence of the actinobacterium Amycolatopsis japonica MG417-CF17(T) (=DSM 44213T) producing (S,S)-N,N'-ethylenediaminedisuccinic acid.</title>
        <authorList>
            <person name="Stegmann E."/>
            <person name="Albersmeier A."/>
            <person name="Spohn M."/>
            <person name="Gert H."/>
            <person name="Weber T."/>
            <person name="Wohlleben W."/>
            <person name="Kalinowski J."/>
            <person name="Ruckert C."/>
        </authorList>
    </citation>
    <scope>NUCLEOTIDE SEQUENCE [LARGE SCALE GENOMIC DNA]</scope>
    <source>
        <strain evidence="4">MG417-CF17</strain>
        <strain evidence="6">MG417-CF17 (DSM 44213)</strain>
    </source>
</reference>
<evidence type="ECO:0000256" key="1">
    <source>
        <dbReference type="SAM" id="Coils"/>
    </source>
</evidence>
<evidence type="ECO:0000259" key="2">
    <source>
        <dbReference type="Pfam" id="PF01548"/>
    </source>
</evidence>
<feature type="coiled-coil region" evidence="1">
    <location>
        <begin position="203"/>
        <end position="230"/>
    </location>
</feature>
<dbReference type="GO" id="GO:0004803">
    <property type="term" value="F:transposase activity"/>
    <property type="evidence" value="ECO:0007669"/>
    <property type="project" value="InterPro"/>
</dbReference>